<keyword evidence="2" id="KW-0378">Hydrolase</keyword>
<evidence type="ECO:0000259" key="1">
    <source>
        <dbReference type="SMART" id="SM00382"/>
    </source>
</evidence>
<dbReference type="GO" id="GO:0006508">
    <property type="term" value="P:proteolysis"/>
    <property type="evidence" value="ECO:0007669"/>
    <property type="project" value="UniProtKB-KW"/>
</dbReference>
<comment type="caution">
    <text evidence="2">The sequence shown here is derived from an EMBL/GenBank/DDBJ whole genome shotgun (WGS) entry which is preliminary data.</text>
</comment>
<dbReference type="Gene3D" id="3.40.50.300">
    <property type="entry name" value="P-loop containing nucleotide triphosphate hydrolases"/>
    <property type="match status" value="1"/>
</dbReference>
<dbReference type="PANTHER" id="PTHR10046">
    <property type="entry name" value="ATP DEPENDENT LON PROTEASE FAMILY MEMBER"/>
    <property type="match status" value="1"/>
</dbReference>
<dbReference type="InterPro" id="IPR027417">
    <property type="entry name" value="P-loop_NTPase"/>
</dbReference>
<dbReference type="GO" id="GO:0016887">
    <property type="term" value="F:ATP hydrolysis activity"/>
    <property type="evidence" value="ECO:0007669"/>
    <property type="project" value="InterPro"/>
</dbReference>
<accession>A0AA37HIH0</accession>
<dbReference type="SMART" id="SM00382">
    <property type="entry name" value="AAA"/>
    <property type="match status" value="1"/>
</dbReference>
<proteinExistence type="predicted"/>
<evidence type="ECO:0000313" key="3">
    <source>
        <dbReference type="Proteomes" id="UP001055286"/>
    </source>
</evidence>
<dbReference type="EMBL" id="BPQJ01000066">
    <property type="protein sequence ID" value="GJD66483.1"/>
    <property type="molecule type" value="Genomic_DNA"/>
</dbReference>
<reference evidence="2" key="2">
    <citation type="submission" date="2021-08" db="EMBL/GenBank/DDBJ databases">
        <authorList>
            <person name="Tani A."/>
            <person name="Ola A."/>
            <person name="Ogura Y."/>
            <person name="Katsura K."/>
            <person name="Hayashi T."/>
        </authorList>
    </citation>
    <scope>NUCLEOTIDE SEQUENCE</scope>
    <source>
        <strain evidence="2">JCM 32048</strain>
    </source>
</reference>
<sequence>MTDASRRAQRARANLRALTPPDVSHAPASVAALRNGAALLWNNPFNDATAWAGTLDTVGLPDAVRSRHATLTAGFAGTPAVVALAEAAEEAARDVSLSKDVRERCEEIGSRSRLLATWLGHYPSALVAMHEADLAAGATVDDAERRLLLTTRAELSYVAHLILLGNYDANRDAVRTEVRKIVWGDLGAEGELVKFWQSLDRPRGAVRDDTGHDPRDFAPDWVDDDFLADLETARAARRAEGLVVIESVAHLPGTAKDGVRPTGGGATPRAEFASLAGVRLRCVPPPDLPAVRARLVSRYPHAAAVIDRILSLAVEQPYARLRPVLLVGPPGCGKTRLAREICEGLGLAVTVYSCAGVSDASLIGTSRQWGTGRASVPLQAIKRAMTATVAIVVDEIEKAAESRHNGNAQDGLLSMLDHASRYHDPYLECDTDLSGVTFLATANSLAGITDPLRDRFLVLAMPAPTRESLPALIEGILQDLRAELGQDEAWLPALDGEEQAAVVANHRPGGSIRSLRRLVEAAVASRTVLSPRH</sequence>
<gene>
    <name evidence="2" type="primary">lon_4</name>
    <name evidence="2" type="ORF">MPEAHAMD_6681</name>
</gene>
<dbReference type="SUPFAM" id="SSF52540">
    <property type="entry name" value="P-loop containing nucleoside triphosphate hydrolases"/>
    <property type="match status" value="1"/>
</dbReference>
<feature type="domain" description="AAA+ ATPase" evidence="1">
    <location>
        <begin position="320"/>
        <end position="465"/>
    </location>
</feature>
<keyword evidence="3" id="KW-1185">Reference proteome</keyword>
<dbReference type="Proteomes" id="UP001055286">
    <property type="component" value="Unassembled WGS sequence"/>
</dbReference>
<dbReference type="AlphaFoldDB" id="A0AA37HIH0"/>
<name>A0AA37HIH0_9HYPH</name>
<organism evidence="2 3">
    <name type="scientific">Methylobacterium frigidaeris</name>
    <dbReference type="NCBI Taxonomy" id="2038277"/>
    <lineage>
        <taxon>Bacteria</taxon>
        <taxon>Pseudomonadati</taxon>
        <taxon>Pseudomonadota</taxon>
        <taxon>Alphaproteobacteria</taxon>
        <taxon>Hyphomicrobiales</taxon>
        <taxon>Methylobacteriaceae</taxon>
        <taxon>Methylobacterium</taxon>
    </lineage>
</organism>
<evidence type="ECO:0000313" key="2">
    <source>
        <dbReference type="EMBL" id="GJD66483.1"/>
    </source>
</evidence>
<dbReference type="InterPro" id="IPR003593">
    <property type="entry name" value="AAA+_ATPase"/>
</dbReference>
<dbReference type="InterPro" id="IPR003959">
    <property type="entry name" value="ATPase_AAA_core"/>
</dbReference>
<dbReference type="GO" id="GO:0030163">
    <property type="term" value="P:protein catabolic process"/>
    <property type="evidence" value="ECO:0007669"/>
    <property type="project" value="InterPro"/>
</dbReference>
<dbReference type="GO" id="GO:0004252">
    <property type="term" value="F:serine-type endopeptidase activity"/>
    <property type="evidence" value="ECO:0007669"/>
    <property type="project" value="InterPro"/>
</dbReference>
<reference evidence="2" key="1">
    <citation type="journal article" date="2016" name="Front. Microbiol.">
        <title>Genome Sequence of the Piezophilic, Mesophilic Sulfate-Reducing Bacterium Desulfovibrio indicus J2T.</title>
        <authorList>
            <person name="Cao J."/>
            <person name="Maignien L."/>
            <person name="Shao Z."/>
            <person name="Alain K."/>
            <person name="Jebbar M."/>
        </authorList>
    </citation>
    <scope>NUCLEOTIDE SEQUENCE</scope>
    <source>
        <strain evidence="2">JCM 32048</strain>
    </source>
</reference>
<dbReference type="GO" id="GO:0005524">
    <property type="term" value="F:ATP binding"/>
    <property type="evidence" value="ECO:0007669"/>
    <property type="project" value="InterPro"/>
</dbReference>
<dbReference type="GO" id="GO:0004176">
    <property type="term" value="F:ATP-dependent peptidase activity"/>
    <property type="evidence" value="ECO:0007669"/>
    <property type="project" value="InterPro"/>
</dbReference>
<dbReference type="Pfam" id="PF00004">
    <property type="entry name" value="AAA"/>
    <property type="match status" value="1"/>
</dbReference>
<keyword evidence="2" id="KW-0645">Protease</keyword>
<protein>
    <submittedName>
        <fullName evidence="2">Lon protease</fullName>
    </submittedName>
</protein>
<dbReference type="RefSeq" id="WP_238193513.1">
    <property type="nucleotide sequence ID" value="NZ_BPQJ01000066.1"/>
</dbReference>
<dbReference type="InterPro" id="IPR027065">
    <property type="entry name" value="Lon_Prtase"/>
</dbReference>